<dbReference type="Proteomes" id="UP000828390">
    <property type="component" value="Unassembled WGS sequence"/>
</dbReference>
<keyword evidence="2" id="KW-1185">Reference proteome</keyword>
<protein>
    <submittedName>
        <fullName evidence="1">Uncharacterized protein</fullName>
    </submittedName>
</protein>
<comment type="caution">
    <text evidence="1">The sequence shown here is derived from an EMBL/GenBank/DDBJ whole genome shotgun (WGS) entry which is preliminary data.</text>
</comment>
<dbReference type="AlphaFoldDB" id="A0A9D4JE46"/>
<name>A0A9D4JE46_DREPO</name>
<dbReference type="EMBL" id="JAIWYP010000006">
    <property type="protein sequence ID" value="KAH3809541.1"/>
    <property type="molecule type" value="Genomic_DNA"/>
</dbReference>
<reference evidence="1" key="1">
    <citation type="journal article" date="2019" name="bioRxiv">
        <title>The Genome of the Zebra Mussel, Dreissena polymorpha: A Resource for Invasive Species Research.</title>
        <authorList>
            <person name="McCartney M.A."/>
            <person name="Auch B."/>
            <person name="Kono T."/>
            <person name="Mallez S."/>
            <person name="Zhang Y."/>
            <person name="Obille A."/>
            <person name="Becker A."/>
            <person name="Abrahante J.E."/>
            <person name="Garbe J."/>
            <person name="Badalamenti J.P."/>
            <person name="Herman A."/>
            <person name="Mangelson H."/>
            <person name="Liachko I."/>
            <person name="Sullivan S."/>
            <person name="Sone E.D."/>
            <person name="Koren S."/>
            <person name="Silverstein K.A.T."/>
            <person name="Beckman K.B."/>
            <person name="Gohl D.M."/>
        </authorList>
    </citation>
    <scope>NUCLEOTIDE SEQUENCE</scope>
    <source>
        <strain evidence="1">Duluth1</strain>
        <tissue evidence="1">Whole animal</tissue>
    </source>
</reference>
<reference evidence="1" key="2">
    <citation type="submission" date="2020-11" db="EMBL/GenBank/DDBJ databases">
        <authorList>
            <person name="McCartney M.A."/>
            <person name="Auch B."/>
            <person name="Kono T."/>
            <person name="Mallez S."/>
            <person name="Becker A."/>
            <person name="Gohl D.M."/>
            <person name="Silverstein K.A.T."/>
            <person name="Koren S."/>
            <person name="Bechman K.B."/>
            <person name="Herman A."/>
            <person name="Abrahante J.E."/>
            <person name="Garbe J."/>
        </authorList>
    </citation>
    <scope>NUCLEOTIDE SEQUENCE</scope>
    <source>
        <strain evidence="1">Duluth1</strain>
        <tissue evidence="1">Whole animal</tissue>
    </source>
</reference>
<accession>A0A9D4JE46</accession>
<organism evidence="1 2">
    <name type="scientific">Dreissena polymorpha</name>
    <name type="common">Zebra mussel</name>
    <name type="synonym">Mytilus polymorpha</name>
    <dbReference type="NCBI Taxonomy" id="45954"/>
    <lineage>
        <taxon>Eukaryota</taxon>
        <taxon>Metazoa</taxon>
        <taxon>Spiralia</taxon>
        <taxon>Lophotrochozoa</taxon>
        <taxon>Mollusca</taxon>
        <taxon>Bivalvia</taxon>
        <taxon>Autobranchia</taxon>
        <taxon>Heteroconchia</taxon>
        <taxon>Euheterodonta</taxon>
        <taxon>Imparidentia</taxon>
        <taxon>Neoheterodontei</taxon>
        <taxon>Myida</taxon>
        <taxon>Dreissenoidea</taxon>
        <taxon>Dreissenidae</taxon>
        <taxon>Dreissena</taxon>
    </lineage>
</organism>
<evidence type="ECO:0000313" key="1">
    <source>
        <dbReference type="EMBL" id="KAH3809541.1"/>
    </source>
</evidence>
<proteinExistence type="predicted"/>
<evidence type="ECO:0000313" key="2">
    <source>
        <dbReference type="Proteomes" id="UP000828390"/>
    </source>
</evidence>
<gene>
    <name evidence="1" type="ORF">DPMN_137914</name>
</gene>
<sequence length="150" mass="17053">MEWAIMNFGGLNGLMGTLGYVEEDQYIVDDDCLACNQFLEFHPEAFKFFGITGIGNKSLEMMLCQLEEDDPMANSNIIQKWNVYNRRSPKVTNIDLPWVEEKIISDRTGLQTHGETDSIKTCLVLLRNLLHVPSTQTDGGQNDIHLAFLR</sequence>